<evidence type="ECO:0000256" key="6">
    <source>
        <dbReference type="ARBA" id="ARBA00022989"/>
    </source>
</evidence>
<keyword evidence="3" id="KW-1003">Cell membrane</keyword>
<evidence type="ECO:0000256" key="2">
    <source>
        <dbReference type="ARBA" id="ARBA00022448"/>
    </source>
</evidence>
<reference evidence="11 12" key="1">
    <citation type="submission" date="2015-02" db="EMBL/GenBank/DDBJ databases">
        <title>Single-cell genomics of uncultivated deep-branching MTB reveals a conserved set of magnetosome genes.</title>
        <authorList>
            <person name="Kolinko S."/>
            <person name="Richter M."/>
            <person name="Glockner F.O."/>
            <person name="Brachmann A."/>
            <person name="Schuler D."/>
        </authorList>
    </citation>
    <scope>NUCLEOTIDE SEQUENCE [LARGE SCALE GENOMIC DNA]</scope>
    <source>
        <strain evidence="11">SKK-01</strain>
    </source>
</reference>
<dbReference type="Pfam" id="PF01618">
    <property type="entry name" value="MotA_ExbB"/>
    <property type="match status" value="1"/>
</dbReference>
<evidence type="ECO:0000256" key="9">
    <source>
        <dbReference type="SAM" id="Phobius"/>
    </source>
</evidence>
<dbReference type="PANTHER" id="PTHR30625">
    <property type="entry name" value="PROTEIN TOLQ"/>
    <property type="match status" value="1"/>
</dbReference>
<comment type="similarity">
    <text evidence="8">Belongs to the exbB/tolQ family.</text>
</comment>
<evidence type="ECO:0000256" key="7">
    <source>
        <dbReference type="ARBA" id="ARBA00023136"/>
    </source>
</evidence>
<evidence type="ECO:0000259" key="10">
    <source>
        <dbReference type="Pfam" id="PF01618"/>
    </source>
</evidence>
<evidence type="ECO:0000256" key="4">
    <source>
        <dbReference type="ARBA" id="ARBA00022692"/>
    </source>
</evidence>
<evidence type="ECO:0000256" key="3">
    <source>
        <dbReference type="ARBA" id="ARBA00022475"/>
    </source>
</evidence>
<evidence type="ECO:0000256" key="1">
    <source>
        <dbReference type="ARBA" id="ARBA00004651"/>
    </source>
</evidence>
<feature type="domain" description="MotA/TolQ/ExbB proton channel" evidence="10">
    <location>
        <begin position="73"/>
        <end position="196"/>
    </location>
</feature>
<comment type="caution">
    <text evidence="11">The sequence shown here is derived from an EMBL/GenBank/DDBJ whole genome shotgun (WGS) entry which is preliminary data.</text>
</comment>
<keyword evidence="5 8" id="KW-0653">Protein transport</keyword>
<proteinExistence type="inferred from homology"/>
<sequence length="216" mass="23631">MEVKNMWEIIIKGGPLMILIILASIIGLAVVLEKLWHLKRAEINTKEFMTEIIEKVKRNKIIDAIDMCNATSGPIASIVKAGILKHDRPRVDIKQAIEDAGIHEVPRLEKNMGILATIAHISPLLGLLGTVTGMVKAFQVIENKATAFSPVNPGDLAGGIWEALITTVAGLVVAIPAYVAYNFLISKIDGFVLEMEKSATDLINVLETRRDDEDEV</sequence>
<dbReference type="AlphaFoldDB" id="A0A0F0CPE4"/>
<organism evidence="11 12">
    <name type="scientific">Candidatus Omnitrophus magneticus</name>
    <dbReference type="NCBI Taxonomy" id="1609969"/>
    <lineage>
        <taxon>Bacteria</taxon>
        <taxon>Pseudomonadati</taxon>
        <taxon>Candidatus Omnitrophota</taxon>
        <taxon>Candidatus Omnitrophus</taxon>
    </lineage>
</organism>
<comment type="subcellular location">
    <subcellularLocation>
        <location evidence="1">Cell membrane</location>
        <topology evidence="1">Multi-pass membrane protein</topology>
    </subcellularLocation>
    <subcellularLocation>
        <location evidence="8">Membrane</location>
        <topology evidence="8">Multi-pass membrane protein</topology>
    </subcellularLocation>
</comment>
<accession>A0A0F0CPE4</accession>
<dbReference type="InterPro" id="IPR050790">
    <property type="entry name" value="ExbB/TolQ_transport"/>
</dbReference>
<evidence type="ECO:0000256" key="5">
    <source>
        <dbReference type="ARBA" id="ARBA00022927"/>
    </source>
</evidence>
<dbReference type="PATRIC" id="fig|1609969.3.peg.3051"/>
<keyword evidence="12" id="KW-1185">Reference proteome</keyword>
<keyword evidence="6 9" id="KW-1133">Transmembrane helix</keyword>
<evidence type="ECO:0000313" key="12">
    <source>
        <dbReference type="Proteomes" id="UP000033428"/>
    </source>
</evidence>
<dbReference type="Proteomes" id="UP000033428">
    <property type="component" value="Unassembled WGS sequence"/>
</dbReference>
<dbReference type="GO" id="GO:0005886">
    <property type="term" value="C:plasma membrane"/>
    <property type="evidence" value="ECO:0007669"/>
    <property type="project" value="UniProtKB-SubCell"/>
</dbReference>
<keyword evidence="4 9" id="KW-0812">Transmembrane</keyword>
<dbReference type="InterPro" id="IPR002898">
    <property type="entry name" value="MotA_ExbB_proton_chnl"/>
</dbReference>
<feature type="transmembrane region" description="Helical" evidence="9">
    <location>
        <begin position="158"/>
        <end position="181"/>
    </location>
</feature>
<feature type="transmembrane region" description="Helical" evidence="9">
    <location>
        <begin position="16"/>
        <end position="36"/>
    </location>
</feature>
<protein>
    <submittedName>
        <fullName evidence="11">Biopolymer transport protein</fullName>
    </submittedName>
</protein>
<keyword evidence="7 9" id="KW-0472">Membrane</keyword>
<evidence type="ECO:0000313" key="11">
    <source>
        <dbReference type="EMBL" id="KJJ83295.1"/>
    </source>
</evidence>
<dbReference type="EMBL" id="JYNY01000626">
    <property type="protein sequence ID" value="KJJ83295.1"/>
    <property type="molecule type" value="Genomic_DNA"/>
</dbReference>
<name>A0A0F0CPE4_9BACT</name>
<gene>
    <name evidence="11" type="ORF">OMAG_002839</name>
</gene>
<evidence type="ECO:0000256" key="8">
    <source>
        <dbReference type="RuleBase" id="RU004057"/>
    </source>
</evidence>
<dbReference type="PANTHER" id="PTHR30625:SF15">
    <property type="entry name" value="BIOPOLYMER TRANSPORT PROTEIN EXBB"/>
    <property type="match status" value="1"/>
</dbReference>
<feature type="transmembrane region" description="Helical" evidence="9">
    <location>
        <begin position="114"/>
        <end position="138"/>
    </location>
</feature>
<dbReference type="GO" id="GO:0017038">
    <property type="term" value="P:protein import"/>
    <property type="evidence" value="ECO:0007669"/>
    <property type="project" value="TreeGrafter"/>
</dbReference>
<keyword evidence="2 8" id="KW-0813">Transport</keyword>